<evidence type="ECO:0008006" key="3">
    <source>
        <dbReference type="Google" id="ProtNLM"/>
    </source>
</evidence>
<dbReference type="EMBL" id="BSNS01000012">
    <property type="protein sequence ID" value="GLQ55680.1"/>
    <property type="molecule type" value="Genomic_DNA"/>
</dbReference>
<gene>
    <name evidence="1" type="ORF">GCM10010862_29390</name>
</gene>
<protein>
    <recommendedName>
        <fullName evidence="3">VOC domain-containing protein</fullName>
    </recommendedName>
</protein>
<dbReference type="Gene3D" id="3.10.180.10">
    <property type="entry name" value="2,3-Dihydroxybiphenyl 1,2-Dioxygenase, domain 1"/>
    <property type="match status" value="1"/>
</dbReference>
<evidence type="ECO:0000313" key="2">
    <source>
        <dbReference type="Proteomes" id="UP001156691"/>
    </source>
</evidence>
<name>A0ABQ5W6W6_9HYPH</name>
<organism evidence="1 2">
    <name type="scientific">Devosia nitrariae</name>
    <dbReference type="NCBI Taxonomy" id="2071872"/>
    <lineage>
        <taxon>Bacteria</taxon>
        <taxon>Pseudomonadati</taxon>
        <taxon>Pseudomonadota</taxon>
        <taxon>Alphaproteobacteria</taxon>
        <taxon>Hyphomicrobiales</taxon>
        <taxon>Devosiaceae</taxon>
        <taxon>Devosia</taxon>
    </lineage>
</organism>
<proteinExistence type="predicted"/>
<sequence length="120" mass="13607">MPRDIYGGINIAMKVPTHQYQETVAFYRDTLGLETFTEKHPHIGFIYGPNRLWVDEVGTLSQAEVWLELFTPDFEQAAVELTATGITRNDAIEPLGEGFRGGWFFNPAGIVHLVREPEAW</sequence>
<keyword evidence="2" id="KW-1185">Reference proteome</keyword>
<accession>A0ABQ5W6W6</accession>
<dbReference type="SUPFAM" id="SSF54593">
    <property type="entry name" value="Glyoxalase/Bleomycin resistance protein/Dihydroxybiphenyl dioxygenase"/>
    <property type="match status" value="1"/>
</dbReference>
<dbReference type="Proteomes" id="UP001156691">
    <property type="component" value="Unassembled WGS sequence"/>
</dbReference>
<dbReference type="InterPro" id="IPR029068">
    <property type="entry name" value="Glyas_Bleomycin-R_OHBP_Dase"/>
</dbReference>
<reference evidence="2" key="1">
    <citation type="journal article" date="2019" name="Int. J. Syst. Evol. Microbiol.">
        <title>The Global Catalogue of Microorganisms (GCM) 10K type strain sequencing project: providing services to taxonomists for standard genome sequencing and annotation.</title>
        <authorList>
            <consortium name="The Broad Institute Genomics Platform"/>
            <consortium name="The Broad Institute Genome Sequencing Center for Infectious Disease"/>
            <person name="Wu L."/>
            <person name="Ma J."/>
        </authorList>
    </citation>
    <scope>NUCLEOTIDE SEQUENCE [LARGE SCALE GENOMIC DNA]</scope>
    <source>
        <strain evidence="2">NBRC 112416</strain>
    </source>
</reference>
<evidence type="ECO:0000313" key="1">
    <source>
        <dbReference type="EMBL" id="GLQ55680.1"/>
    </source>
</evidence>
<comment type="caution">
    <text evidence="1">The sequence shown here is derived from an EMBL/GenBank/DDBJ whole genome shotgun (WGS) entry which is preliminary data.</text>
</comment>
<dbReference type="RefSeq" id="WP_284341097.1">
    <property type="nucleotide sequence ID" value="NZ_BSNS01000012.1"/>
</dbReference>